<dbReference type="Pfam" id="PF14864">
    <property type="entry name" value="Alkyl_sulf_C"/>
    <property type="match status" value="1"/>
</dbReference>
<dbReference type="Pfam" id="PF14863">
    <property type="entry name" value="Alkyl_sulf_dimr"/>
    <property type="match status" value="1"/>
</dbReference>
<evidence type="ECO:0000313" key="7">
    <source>
        <dbReference type="Proteomes" id="UP000285636"/>
    </source>
</evidence>
<keyword evidence="1" id="KW-0479">Metal-binding</keyword>
<dbReference type="InterPro" id="IPR038536">
    <property type="entry name" value="Alkyl/aryl-sulf_dimr_sf"/>
</dbReference>
<dbReference type="InterPro" id="IPR052195">
    <property type="entry name" value="Bact_Alkyl/Aryl-Sulfatase"/>
</dbReference>
<evidence type="ECO:0000256" key="2">
    <source>
        <dbReference type="ARBA" id="ARBA00022801"/>
    </source>
</evidence>
<dbReference type="InterPro" id="IPR029229">
    <property type="entry name" value="Alkyl_sulf_C"/>
</dbReference>
<proteinExistence type="inferred from homology"/>
<dbReference type="PANTHER" id="PTHR43223:SF1">
    <property type="entry name" value="ALKYL_ARYL-SULFATASE BDS1"/>
    <property type="match status" value="1"/>
</dbReference>
<comment type="caution">
    <text evidence="6">The sequence shown here is derived from an EMBL/GenBank/DDBJ whole genome shotgun (WGS) entry which is preliminary data.</text>
</comment>
<evidence type="ECO:0000259" key="5">
    <source>
        <dbReference type="SMART" id="SM00849"/>
    </source>
</evidence>
<dbReference type="EMBL" id="MOBK01000014">
    <property type="protein sequence ID" value="RON15973.1"/>
    <property type="molecule type" value="Genomic_DNA"/>
</dbReference>
<dbReference type="Pfam" id="PF00753">
    <property type="entry name" value="Lactamase_B"/>
    <property type="match status" value="1"/>
</dbReference>
<dbReference type="Gene3D" id="1.25.40.880">
    <property type="entry name" value="Alkyl sulfatase, dimerisation domain"/>
    <property type="match status" value="1"/>
</dbReference>
<dbReference type="GO" id="GO:0018741">
    <property type="term" value="F:linear primary-alkylsulfatase activity"/>
    <property type="evidence" value="ECO:0007669"/>
    <property type="project" value="InterPro"/>
</dbReference>
<dbReference type="Proteomes" id="UP000285636">
    <property type="component" value="Unassembled WGS sequence"/>
</dbReference>
<dbReference type="CDD" id="cd07710">
    <property type="entry name" value="arylsulfatase_Sdsa1-like_MBL-fold"/>
    <property type="match status" value="1"/>
</dbReference>
<name>A0A423HS03_9PSED</name>
<organism evidence="6 7">
    <name type="scientific">Pseudomonas brassicacearum</name>
    <dbReference type="NCBI Taxonomy" id="930166"/>
    <lineage>
        <taxon>Bacteria</taxon>
        <taxon>Pseudomonadati</taxon>
        <taxon>Pseudomonadota</taxon>
        <taxon>Gammaproteobacteria</taxon>
        <taxon>Pseudomonadales</taxon>
        <taxon>Pseudomonadaceae</taxon>
        <taxon>Pseudomonas</taxon>
    </lineage>
</organism>
<dbReference type="GO" id="GO:0018909">
    <property type="term" value="P:dodecyl sulfate metabolic process"/>
    <property type="evidence" value="ECO:0007669"/>
    <property type="project" value="InterPro"/>
</dbReference>
<dbReference type="PANTHER" id="PTHR43223">
    <property type="entry name" value="ALKYL/ARYL-SULFATASE"/>
    <property type="match status" value="1"/>
</dbReference>
<dbReference type="InterPro" id="IPR001279">
    <property type="entry name" value="Metallo-B-lactamas"/>
</dbReference>
<dbReference type="Gene3D" id="3.30.1050.10">
    <property type="entry name" value="SCP2 sterol-binding domain"/>
    <property type="match status" value="1"/>
</dbReference>
<dbReference type="GO" id="GO:0046872">
    <property type="term" value="F:metal ion binding"/>
    <property type="evidence" value="ECO:0007669"/>
    <property type="project" value="UniProtKB-KW"/>
</dbReference>
<dbReference type="InterPro" id="IPR029228">
    <property type="entry name" value="Alkyl_sulf_dimr"/>
</dbReference>
<sequence length="683" mass="74377">MKKIRVVLTVSVLAASIVGGLQWSRGQSGLHLQAVDNSAGQGGQKAATEATIAANANTAHSMPPVDPLVEADIQRGFIASLPDAETTAADGHVVYSLKGYEFLDNANAPATVNPSLWQQARKSMSNGLFKVTDGFYQVRGLDLTNMTIIEGKTGLIIIDCNLATEVAHASLELYYQHRPRKPVVAVFYNHSHVDHFAGIRGIVDEADVKSGKVQIIAPAGFMEHAVAENVMAGNAMSRRAEYQFGTTLPRSAQGQIDLGGAKALSNGTITLIPPTLELDQPVQTLTIDGVEIVNMLAPGTEAPAEFIHYFPQFKVLDTGELALPTQHQLLTLRGASIRDGLAWSKYLNQALHQFAPGADVLVGQHGWPVFGQERVVNYLSKQRDMYKWLHDQSLRLINKGYKPVEIAEYMRSHVPASLASETFTHGFYGSVQRNSKAVYQQYMGWYDANPANMDALSDGDYGKKFVEYGGGADAVLAHARTDFANGQYRWVAQAMSHLIFAEPDNKAARELSADALEQLGYQAESAVERNSYLAAAMEQRSGGKKIASPLRTASPDMLRSLTIDNIFDYLGVRLKAPDVEGKHIVLNWNFTDVGPDGKRYMLNLENSALTYVPDYNADKADATLSLTRETLNAILAEKLSPIEAVIKGQLKIDGSKIAVYDVLGSLDKFSPDFELIGPNAPAQ</sequence>
<accession>A0A423HS03</accession>
<dbReference type="AlphaFoldDB" id="A0A423HS03"/>
<protein>
    <recommendedName>
        <fullName evidence="5">Metallo-beta-lactamase domain-containing protein</fullName>
    </recommendedName>
</protein>
<feature type="domain" description="Metallo-beta-lactamase" evidence="5">
    <location>
        <begin position="143"/>
        <end position="365"/>
    </location>
</feature>
<dbReference type="RefSeq" id="WP_123436103.1">
    <property type="nucleotide sequence ID" value="NZ_MOBK01000014.1"/>
</dbReference>
<reference evidence="6 7" key="1">
    <citation type="submission" date="2016-10" db="EMBL/GenBank/DDBJ databases">
        <title>Comparative genome analysis of multiple Pseudomonas spp. focuses on biocontrol and plant growth promoting traits.</title>
        <authorList>
            <person name="Tao X.-Y."/>
            <person name="Taylor C.G."/>
        </authorList>
    </citation>
    <scope>NUCLEOTIDE SEQUENCE [LARGE SCALE GENOMIC DNA]</scope>
    <source>
        <strain evidence="6 7">38D7</strain>
    </source>
</reference>
<comment type="similarity">
    <text evidence="4">Belongs to the metallo-beta-lactamase superfamily. Type III sulfatase family.</text>
</comment>
<dbReference type="SMART" id="SM00849">
    <property type="entry name" value="Lactamase_B"/>
    <property type="match status" value="1"/>
</dbReference>
<dbReference type="SUPFAM" id="SSF56281">
    <property type="entry name" value="Metallo-hydrolase/oxidoreductase"/>
    <property type="match status" value="1"/>
</dbReference>
<keyword evidence="3" id="KW-0862">Zinc</keyword>
<evidence type="ECO:0000256" key="3">
    <source>
        <dbReference type="ARBA" id="ARBA00022833"/>
    </source>
</evidence>
<keyword evidence="2" id="KW-0378">Hydrolase</keyword>
<gene>
    <name evidence="6" type="ORF">BK660_26900</name>
</gene>
<evidence type="ECO:0000313" key="6">
    <source>
        <dbReference type="EMBL" id="RON15973.1"/>
    </source>
</evidence>
<evidence type="ECO:0000256" key="1">
    <source>
        <dbReference type="ARBA" id="ARBA00022723"/>
    </source>
</evidence>
<dbReference type="InterPro" id="IPR044097">
    <property type="entry name" value="Bds1/SdsA1_MBL-fold"/>
</dbReference>
<dbReference type="GO" id="GO:0046983">
    <property type="term" value="F:protein dimerization activity"/>
    <property type="evidence" value="ECO:0007669"/>
    <property type="project" value="InterPro"/>
</dbReference>
<evidence type="ECO:0000256" key="4">
    <source>
        <dbReference type="ARBA" id="ARBA00033751"/>
    </source>
</evidence>
<dbReference type="InterPro" id="IPR036527">
    <property type="entry name" value="SCP2_sterol-bd_dom_sf"/>
</dbReference>
<dbReference type="Gene3D" id="3.60.15.30">
    <property type="entry name" value="Metallo-beta-lactamase domain"/>
    <property type="match status" value="1"/>
</dbReference>
<dbReference type="FunFam" id="3.60.15.30:FF:000001">
    <property type="entry name" value="Alkyl/aryl-sulfatase BDS1"/>
    <property type="match status" value="1"/>
</dbReference>
<dbReference type="InterPro" id="IPR036866">
    <property type="entry name" value="RibonucZ/Hydroxyglut_hydro"/>
</dbReference>
<dbReference type="SUPFAM" id="SSF55718">
    <property type="entry name" value="SCP-like"/>
    <property type="match status" value="1"/>
</dbReference>